<dbReference type="InterPro" id="IPR029062">
    <property type="entry name" value="Class_I_gatase-like"/>
</dbReference>
<dbReference type="InterPro" id="IPR044992">
    <property type="entry name" value="ChyE-like"/>
</dbReference>
<sequence>MTRTVLAISHIACEDLGTLETALRRFGFTIETVDAAVADLKGIDPLRPDLLVILGGPISVYEADAYPFIDDEIALIRARLAAERPTLGICLGAQLIAKALDAEVYPGTQGKEIGWAPLLPGKEAARYPALAEMAASRLPVLHWHGDTFDLPPGCRHLAATAAYPNQAFAVGRHALALQFHLEVTAAGMERWFVAHACELGQQRIGIPQLRAQSLRHAPALAAAAARFWNHWLSEAFGEEMVMADSELGAGSISE</sequence>
<protein>
    <submittedName>
        <fullName evidence="2">GMP synthase family protein</fullName>
    </submittedName>
</protein>
<dbReference type="AlphaFoldDB" id="H8GIK6"/>
<dbReference type="SUPFAM" id="SSF52317">
    <property type="entry name" value="Class I glutamine amidotransferase-like"/>
    <property type="match status" value="1"/>
</dbReference>
<dbReference type="EMBL" id="CM001475">
    <property type="protein sequence ID" value="EIC29033.1"/>
    <property type="molecule type" value="Genomic_DNA"/>
</dbReference>
<dbReference type="STRING" id="686340.Metal_1227"/>
<dbReference type="RefSeq" id="WP_005370594.1">
    <property type="nucleotide sequence ID" value="NZ_CM001475.1"/>
</dbReference>
<dbReference type="Proteomes" id="UP000005090">
    <property type="component" value="Chromosome"/>
</dbReference>
<dbReference type="Gene3D" id="3.40.50.880">
    <property type="match status" value="1"/>
</dbReference>
<dbReference type="CDD" id="cd01741">
    <property type="entry name" value="GATase1_1"/>
    <property type="match status" value="1"/>
</dbReference>
<evidence type="ECO:0000259" key="1">
    <source>
        <dbReference type="Pfam" id="PF00117"/>
    </source>
</evidence>
<keyword evidence="3" id="KW-1185">Reference proteome</keyword>
<feature type="domain" description="Glutamine amidotransferase" evidence="1">
    <location>
        <begin position="19"/>
        <end position="185"/>
    </location>
</feature>
<dbReference type="HOGENOM" id="CLU_054974_3_1_6"/>
<dbReference type="PROSITE" id="PS51273">
    <property type="entry name" value="GATASE_TYPE_1"/>
    <property type="match status" value="1"/>
</dbReference>
<gene>
    <name evidence="2" type="ORF">Metal_1227</name>
</gene>
<organism evidence="2 3">
    <name type="scientific">Methylomicrobium album BG8</name>
    <dbReference type="NCBI Taxonomy" id="686340"/>
    <lineage>
        <taxon>Bacteria</taxon>
        <taxon>Pseudomonadati</taxon>
        <taxon>Pseudomonadota</taxon>
        <taxon>Gammaproteobacteria</taxon>
        <taxon>Methylococcales</taxon>
        <taxon>Methylococcaceae</taxon>
        <taxon>Methylomicrobium</taxon>
    </lineage>
</organism>
<dbReference type="InterPro" id="IPR017926">
    <property type="entry name" value="GATASE"/>
</dbReference>
<name>H8GIK6_METAL</name>
<reference evidence="2 3" key="1">
    <citation type="journal article" date="2013" name="Genome Announc.">
        <title>Genome Sequence of the Obligate Gammaproteobacterial Methanotroph Methylomicrobium album Strain BG8.</title>
        <authorList>
            <person name="Kits K.D."/>
            <person name="Kalyuzhnaya M.G."/>
            <person name="Klotz M.G."/>
            <person name="Jetten M.S."/>
            <person name="Op den Camp H.J."/>
            <person name="Vuilleumier S."/>
            <person name="Bringel F."/>
            <person name="Dispirito A.A."/>
            <person name="Murrell J.C."/>
            <person name="Bruce D."/>
            <person name="Cheng J.F."/>
            <person name="Copeland A."/>
            <person name="Goodwin L."/>
            <person name="Hauser L."/>
            <person name="Lajus A."/>
            <person name="Land M.L."/>
            <person name="Lapidus A."/>
            <person name="Lucas S."/>
            <person name="Medigue C."/>
            <person name="Pitluck S."/>
            <person name="Woyke T."/>
            <person name="Zeytun A."/>
            <person name="Stein L.Y."/>
        </authorList>
    </citation>
    <scope>NUCLEOTIDE SEQUENCE [LARGE SCALE GENOMIC DNA]</scope>
    <source>
        <strain evidence="2 3">BG8</strain>
    </source>
</reference>
<dbReference type="PANTHER" id="PTHR42695:SF5">
    <property type="entry name" value="GLUTAMINE AMIDOTRANSFERASE YLR126C-RELATED"/>
    <property type="match status" value="1"/>
</dbReference>
<dbReference type="Pfam" id="PF00117">
    <property type="entry name" value="GATase"/>
    <property type="match status" value="1"/>
</dbReference>
<evidence type="ECO:0000313" key="2">
    <source>
        <dbReference type="EMBL" id="EIC29033.1"/>
    </source>
</evidence>
<dbReference type="PANTHER" id="PTHR42695">
    <property type="entry name" value="GLUTAMINE AMIDOTRANSFERASE YLR126C-RELATED"/>
    <property type="match status" value="1"/>
</dbReference>
<dbReference type="eggNOG" id="COG0518">
    <property type="taxonomic scope" value="Bacteria"/>
</dbReference>
<dbReference type="GO" id="GO:0005829">
    <property type="term" value="C:cytosol"/>
    <property type="evidence" value="ECO:0007669"/>
    <property type="project" value="TreeGrafter"/>
</dbReference>
<proteinExistence type="predicted"/>
<accession>H8GIK6</accession>
<evidence type="ECO:0000313" key="3">
    <source>
        <dbReference type="Proteomes" id="UP000005090"/>
    </source>
</evidence>
<dbReference type="NCBIfam" id="NF005458">
    <property type="entry name" value="PRK07053.1"/>
    <property type="match status" value="1"/>
</dbReference>